<evidence type="ECO:0000313" key="3">
    <source>
        <dbReference type="Proteomes" id="UP000008177"/>
    </source>
</evidence>
<evidence type="ECO:0000313" key="2">
    <source>
        <dbReference type="EMBL" id="CCD43895.1"/>
    </source>
</evidence>
<dbReference type="Proteomes" id="UP000008177">
    <property type="component" value="Unplaced contigs"/>
</dbReference>
<sequence>MKSESDMANATLPHFRSTPSAVLEQSPFLHQYQSLTVSLVCLGTILIRLCPFATYSVIDRHNTLLYISL</sequence>
<proteinExistence type="predicted"/>
<name>G2XTS5_BOTF4</name>
<dbReference type="InParanoid" id="G2XTS5"/>
<keyword evidence="1" id="KW-0812">Transmembrane</keyword>
<keyword evidence="1" id="KW-0472">Membrane</keyword>
<evidence type="ECO:0000256" key="1">
    <source>
        <dbReference type="SAM" id="Phobius"/>
    </source>
</evidence>
<dbReference type="HOGENOM" id="CLU_2775625_0_0_1"/>
<dbReference type="AlphaFoldDB" id="G2XTS5"/>
<reference evidence="3" key="1">
    <citation type="journal article" date="2011" name="PLoS Genet.">
        <title>Genomic analysis of the necrotrophic fungal pathogens Sclerotinia sclerotiorum and Botrytis cinerea.</title>
        <authorList>
            <person name="Amselem J."/>
            <person name="Cuomo C.A."/>
            <person name="van Kan J.A."/>
            <person name="Viaud M."/>
            <person name="Benito E.P."/>
            <person name="Couloux A."/>
            <person name="Coutinho P.M."/>
            <person name="de Vries R.P."/>
            <person name="Dyer P.S."/>
            <person name="Fillinger S."/>
            <person name="Fournier E."/>
            <person name="Gout L."/>
            <person name="Hahn M."/>
            <person name="Kohn L."/>
            <person name="Lapalu N."/>
            <person name="Plummer K.M."/>
            <person name="Pradier J.M."/>
            <person name="Quevillon E."/>
            <person name="Sharon A."/>
            <person name="Simon A."/>
            <person name="ten Have A."/>
            <person name="Tudzynski B."/>
            <person name="Tudzynski P."/>
            <person name="Wincker P."/>
            <person name="Andrew M."/>
            <person name="Anthouard V."/>
            <person name="Beever R.E."/>
            <person name="Beffa R."/>
            <person name="Benoit I."/>
            <person name="Bouzid O."/>
            <person name="Brault B."/>
            <person name="Chen Z."/>
            <person name="Choquer M."/>
            <person name="Collemare J."/>
            <person name="Cotton P."/>
            <person name="Danchin E.G."/>
            <person name="Da Silva C."/>
            <person name="Gautier A."/>
            <person name="Giraud C."/>
            <person name="Giraud T."/>
            <person name="Gonzalez C."/>
            <person name="Grossetete S."/>
            <person name="Guldener U."/>
            <person name="Henrissat B."/>
            <person name="Howlett B.J."/>
            <person name="Kodira C."/>
            <person name="Kretschmer M."/>
            <person name="Lappartient A."/>
            <person name="Leroch M."/>
            <person name="Levis C."/>
            <person name="Mauceli E."/>
            <person name="Neuveglise C."/>
            <person name="Oeser B."/>
            <person name="Pearson M."/>
            <person name="Poulain J."/>
            <person name="Poussereau N."/>
            <person name="Quesneville H."/>
            <person name="Rascle C."/>
            <person name="Schumacher J."/>
            <person name="Segurens B."/>
            <person name="Sexton A."/>
            <person name="Silva E."/>
            <person name="Sirven C."/>
            <person name="Soanes D.M."/>
            <person name="Talbot N.J."/>
            <person name="Templeton M."/>
            <person name="Yandava C."/>
            <person name="Yarden O."/>
            <person name="Zeng Q."/>
            <person name="Rollins J.A."/>
            <person name="Lebrun M.H."/>
            <person name="Dickman M."/>
        </authorList>
    </citation>
    <scope>NUCLEOTIDE SEQUENCE [LARGE SCALE GENOMIC DNA]</scope>
    <source>
        <strain evidence="3">T4</strain>
    </source>
</reference>
<keyword evidence="1" id="KW-1133">Transmembrane helix</keyword>
<dbReference type="EMBL" id="FQ790267">
    <property type="protein sequence ID" value="CCD43895.1"/>
    <property type="molecule type" value="Genomic_DNA"/>
</dbReference>
<gene>
    <name evidence="2" type="ORF">BofuT4_uP061050.1</name>
</gene>
<organism evidence="2 3">
    <name type="scientific">Botryotinia fuckeliana (strain T4)</name>
    <name type="common">Noble rot fungus</name>
    <name type="synonym">Botrytis cinerea</name>
    <dbReference type="NCBI Taxonomy" id="999810"/>
    <lineage>
        <taxon>Eukaryota</taxon>
        <taxon>Fungi</taxon>
        <taxon>Dikarya</taxon>
        <taxon>Ascomycota</taxon>
        <taxon>Pezizomycotina</taxon>
        <taxon>Leotiomycetes</taxon>
        <taxon>Helotiales</taxon>
        <taxon>Sclerotiniaceae</taxon>
        <taxon>Botrytis</taxon>
    </lineage>
</organism>
<protein>
    <submittedName>
        <fullName evidence="2">Uncharacterized protein</fullName>
    </submittedName>
</protein>
<accession>G2XTS5</accession>
<feature type="transmembrane region" description="Helical" evidence="1">
    <location>
        <begin position="35"/>
        <end position="58"/>
    </location>
</feature>